<dbReference type="STRING" id="576131.SAMN05444486_101685"/>
<evidence type="ECO:0000256" key="1">
    <source>
        <dbReference type="SAM" id="MobiDB-lite"/>
    </source>
</evidence>
<name>A0A1H3HXG6_9RHOB</name>
<dbReference type="Pfam" id="PF07179">
    <property type="entry name" value="SseB"/>
    <property type="match status" value="1"/>
</dbReference>
<dbReference type="AlphaFoldDB" id="A0A1H3HXG6"/>
<proteinExistence type="predicted"/>
<reference evidence="3 4" key="1">
    <citation type="submission" date="2016-10" db="EMBL/GenBank/DDBJ databases">
        <authorList>
            <person name="de Groot N.N."/>
        </authorList>
    </citation>
    <scope>NUCLEOTIDE SEQUENCE [LARGE SCALE GENOMIC DNA]</scope>
    <source>
        <strain evidence="3 4">DSM 24677</strain>
    </source>
</reference>
<sequence>MSNATVLDTAHAAMMQHPEDVQLRMSFYAILADIEVFLLLDAEPKAEMIEPQIIEVDGTRFVLGFDSAERLSAFSGGPAPYAALSGRIMVQMLAAEGAGLALNLEVAPSSIMLPHEAMLWMRDTLKASPQEAEPAPKRKGGLAALKSPDIPEVLLHALDAKLSRAAGLANVAYLVAKDEGGMMLAILGAKEPAQAPLAKAASEALVFSGLEDTSLDVAFFNDSEALRAQFARAGLRFDVPKPAEPASVQIATPGSDPAKPPRLR</sequence>
<feature type="domain" description="SseB protein N-terminal" evidence="2">
    <location>
        <begin position="18"/>
        <end position="105"/>
    </location>
</feature>
<dbReference type="Proteomes" id="UP000199026">
    <property type="component" value="Unassembled WGS sequence"/>
</dbReference>
<organism evidence="3 4">
    <name type="scientific">Lentibacter algarum</name>
    <dbReference type="NCBI Taxonomy" id="576131"/>
    <lineage>
        <taxon>Bacteria</taxon>
        <taxon>Pseudomonadati</taxon>
        <taxon>Pseudomonadota</taxon>
        <taxon>Alphaproteobacteria</taxon>
        <taxon>Rhodobacterales</taxon>
        <taxon>Roseobacteraceae</taxon>
        <taxon>Lentibacter</taxon>
    </lineage>
</organism>
<gene>
    <name evidence="3" type="ORF">SAMN05444486_101685</name>
</gene>
<feature type="region of interest" description="Disordered" evidence="1">
    <location>
        <begin position="244"/>
        <end position="264"/>
    </location>
</feature>
<dbReference type="RefSeq" id="WP_089887848.1">
    <property type="nucleotide sequence ID" value="NZ_CALJFH010000007.1"/>
</dbReference>
<keyword evidence="4" id="KW-1185">Reference proteome</keyword>
<dbReference type="OrthoDB" id="7831317at2"/>
<protein>
    <submittedName>
        <fullName evidence="3">SseB protein N-terminal domain-containing protein</fullName>
    </submittedName>
</protein>
<evidence type="ECO:0000259" key="2">
    <source>
        <dbReference type="Pfam" id="PF07179"/>
    </source>
</evidence>
<dbReference type="InterPro" id="IPR009839">
    <property type="entry name" value="SseB_N"/>
</dbReference>
<dbReference type="GeneID" id="78123482"/>
<dbReference type="EMBL" id="FNPR01000001">
    <property type="protein sequence ID" value="SDY19449.1"/>
    <property type="molecule type" value="Genomic_DNA"/>
</dbReference>
<evidence type="ECO:0000313" key="3">
    <source>
        <dbReference type="EMBL" id="SDY19449.1"/>
    </source>
</evidence>
<accession>A0A1H3HXG6</accession>
<evidence type="ECO:0000313" key="4">
    <source>
        <dbReference type="Proteomes" id="UP000199026"/>
    </source>
</evidence>